<accession>A0A6I9Z1S2</accession>
<gene>
    <name evidence="4" type="primary">LOC106555452</name>
</gene>
<feature type="region of interest" description="Disordered" evidence="2">
    <location>
        <begin position="79"/>
        <end position="149"/>
    </location>
</feature>
<dbReference type="Proteomes" id="UP000504617">
    <property type="component" value="Unplaced"/>
</dbReference>
<feature type="compositionally biased region" description="Polar residues" evidence="2">
    <location>
        <begin position="273"/>
        <end position="290"/>
    </location>
</feature>
<evidence type="ECO:0000313" key="4">
    <source>
        <dbReference type="RefSeq" id="XP_013929785.1"/>
    </source>
</evidence>
<keyword evidence="1" id="KW-0539">Nucleus</keyword>
<proteinExistence type="predicted"/>
<dbReference type="GeneID" id="106555452"/>
<protein>
    <submittedName>
        <fullName evidence="4">Neuronal PAS domain-containing protein 2-like</fullName>
    </submittedName>
</protein>
<dbReference type="PANTHER" id="PTHR46055:SF4">
    <property type="entry name" value="CIRCADIAN CLOCK PROTEIN PASD1"/>
    <property type="match status" value="1"/>
</dbReference>
<dbReference type="KEGG" id="tsr:106555452"/>
<evidence type="ECO:0000313" key="3">
    <source>
        <dbReference type="Proteomes" id="UP000504617"/>
    </source>
</evidence>
<feature type="compositionally biased region" description="Polar residues" evidence="2">
    <location>
        <begin position="312"/>
        <end position="327"/>
    </location>
</feature>
<dbReference type="InterPro" id="IPR047230">
    <property type="entry name" value="CLOCK-like"/>
</dbReference>
<feature type="region of interest" description="Disordered" evidence="2">
    <location>
        <begin position="305"/>
        <end position="357"/>
    </location>
</feature>
<organism evidence="3 4">
    <name type="scientific">Thamnophis sirtalis</name>
    <dbReference type="NCBI Taxonomy" id="35019"/>
    <lineage>
        <taxon>Eukaryota</taxon>
        <taxon>Metazoa</taxon>
        <taxon>Chordata</taxon>
        <taxon>Craniata</taxon>
        <taxon>Vertebrata</taxon>
        <taxon>Euteleostomi</taxon>
        <taxon>Lepidosauria</taxon>
        <taxon>Squamata</taxon>
        <taxon>Bifurcata</taxon>
        <taxon>Unidentata</taxon>
        <taxon>Episquamata</taxon>
        <taxon>Toxicofera</taxon>
        <taxon>Serpentes</taxon>
        <taxon>Colubroidea</taxon>
        <taxon>Colubridae</taxon>
        <taxon>Natricinae</taxon>
        <taxon>Thamnophis</taxon>
    </lineage>
</organism>
<sequence length="357" mass="39435">MTQPTVPAPQTLMPGHPFPAQMEMMHQLKQQLEERTRILQADIKTQQEELHVIKEQLQLVHDSNLQMFMQQSMSVVFSTVPSQQSPRQQPSGATRPVASKKPQQQQSLMGAKQFGGASSAPQPPFLREPRGASTQGQQRKHVARGSQMKAGCMPIQMSISLPAYNNPMVFTQTHPLPVPSPMPQELGERPQPPNYSQEGNLRMLLDQPVQSLMSSTSGNNQASQSNISRQQSKFTQEPQSLPSAIQMQPVTCAAIRAPTPSPGFTPSLMMPQPSATVLQSHPASSLHQWTPQPVQQPHLYLQMPSAAEPGHNQHSFQQPPLPQQTATVGYFHHPQPPSHHLQGQPCSLQDLPETQLP</sequence>
<dbReference type="RefSeq" id="XP_013929785.1">
    <property type="nucleotide sequence ID" value="XM_014074310.1"/>
</dbReference>
<dbReference type="AlphaFoldDB" id="A0A6I9Z1S2"/>
<reference evidence="4" key="1">
    <citation type="submission" date="2025-08" db="UniProtKB">
        <authorList>
            <consortium name="RefSeq"/>
        </authorList>
    </citation>
    <scope>IDENTIFICATION</scope>
    <source>
        <tissue evidence="4">Skeletal muscle</tissue>
    </source>
</reference>
<dbReference type="GO" id="GO:0032922">
    <property type="term" value="P:circadian regulation of gene expression"/>
    <property type="evidence" value="ECO:0007669"/>
    <property type="project" value="InterPro"/>
</dbReference>
<dbReference type="OrthoDB" id="411251at2759"/>
<dbReference type="GO" id="GO:0000981">
    <property type="term" value="F:DNA-binding transcription factor activity, RNA polymerase II-specific"/>
    <property type="evidence" value="ECO:0007669"/>
    <property type="project" value="InterPro"/>
</dbReference>
<dbReference type="GO" id="GO:1990513">
    <property type="term" value="C:CLOCK-BMAL transcription complex"/>
    <property type="evidence" value="ECO:0007669"/>
    <property type="project" value="TreeGrafter"/>
</dbReference>
<keyword evidence="3" id="KW-1185">Reference proteome</keyword>
<feature type="region of interest" description="Disordered" evidence="2">
    <location>
        <begin position="211"/>
        <end position="241"/>
    </location>
</feature>
<dbReference type="PANTHER" id="PTHR46055">
    <property type="entry name" value="CIRCADIAN LOCOMOTER OUTPUT CYCLES PROTEIN KAPUT"/>
    <property type="match status" value="1"/>
</dbReference>
<evidence type="ECO:0000256" key="1">
    <source>
        <dbReference type="ARBA" id="ARBA00023242"/>
    </source>
</evidence>
<feature type="compositionally biased region" description="Low complexity" evidence="2">
    <location>
        <begin position="81"/>
        <end position="91"/>
    </location>
</feature>
<evidence type="ECO:0000256" key="2">
    <source>
        <dbReference type="SAM" id="MobiDB-lite"/>
    </source>
</evidence>
<name>A0A6I9Z1S2_9SAUR</name>
<feature type="region of interest" description="Disordered" evidence="2">
    <location>
        <begin position="263"/>
        <end position="290"/>
    </location>
</feature>
<feature type="region of interest" description="Disordered" evidence="2">
    <location>
        <begin position="172"/>
        <end position="199"/>
    </location>
</feature>
<dbReference type="GO" id="GO:0000978">
    <property type="term" value="F:RNA polymerase II cis-regulatory region sequence-specific DNA binding"/>
    <property type="evidence" value="ECO:0007669"/>
    <property type="project" value="TreeGrafter"/>
</dbReference>